<dbReference type="Proteomes" id="UP000255326">
    <property type="component" value="Unassembled WGS sequence"/>
</dbReference>
<dbReference type="InterPro" id="IPR025573">
    <property type="entry name" value="YwpF"/>
</dbReference>
<evidence type="ECO:0000313" key="2">
    <source>
        <dbReference type="Proteomes" id="UP000255326"/>
    </source>
</evidence>
<accession>A0A370GCS6</accession>
<dbReference type="RefSeq" id="WP_114745958.1">
    <property type="nucleotide sequence ID" value="NZ_QQAY01000007.1"/>
</dbReference>
<keyword evidence="2" id="KW-1185">Reference proteome</keyword>
<proteinExistence type="predicted"/>
<reference evidence="1 2" key="1">
    <citation type="submission" date="2018-07" db="EMBL/GenBank/DDBJ databases">
        <title>Genomic Encyclopedia of Type Strains, Phase IV (KMG-IV): sequencing the most valuable type-strain genomes for metagenomic binning, comparative biology and taxonomic classification.</title>
        <authorList>
            <person name="Goeker M."/>
        </authorList>
    </citation>
    <scope>NUCLEOTIDE SEQUENCE [LARGE SCALE GENOMIC DNA]</scope>
    <source>
        <strain evidence="1 2">DSM 25281</strain>
    </source>
</reference>
<comment type="caution">
    <text evidence="1">The sequence shown here is derived from an EMBL/GenBank/DDBJ whole genome shotgun (WGS) entry which is preliminary data.</text>
</comment>
<sequence>MKTFKLITLQIADNGDFSEYPLIDGLIINKENERRTWLVEAFVEERYLEPFQAMERAGEDLDVQVVISHPANDPAFLSMHVSNIKKIGNKLSILMEGTIKKPRSEYAELLLTDLMEKGFTGGELLQEFKDKMETKPKIPKKVNQ</sequence>
<name>A0A370GCS6_9BACI</name>
<organism evidence="1 2">
    <name type="scientific">Falsibacillus pallidus</name>
    <dbReference type="NCBI Taxonomy" id="493781"/>
    <lineage>
        <taxon>Bacteria</taxon>
        <taxon>Bacillati</taxon>
        <taxon>Bacillota</taxon>
        <taxon>Bacilli</taxon>
        <taxon>Bacillales</taxon>
        <taxon>Bacillaceae</taxon>
        <taxon>Falsibacillus</taxon>
    </lineage>
</organism>
<dbReference type="AlphaFoldDB" id="A0A370GCS6"/>
<dbReference type="Pfam" id="PF14183">
    <property type="entry name" value="YwpF"/>
    <property type="match status" value="1"/>
</dbReference>
<dbReference type="OrthoDB" id="2427395at2"/>
<gene>
    <name evidence="1" type="ORF">DFR59_10779</name>
</gene>
<dbReference type="EMBL" id="QQAY01000007">
    <property type="protein sequence ID" value="RDI41625.1"/>
    <property type="molecule type" value="Genomic_DNA"/>
</dbReference>
<protein>
    <submittedName>
        <fullName evidence="1">YwpF-like protein</fullName>
    </submittedName>
</protein>
<evidence type="ECO:0000313" key="1">
    <source>
        <dbReference type="EMBL" id="RDI41625.1"/>
    </source>
</evidence>